<dbReference type="PATRIC" id="fig|1453497.3.peg.877"/>
<evidence type="ECO:0000313" key="3">
    <source>
        <dbReference type="EMBL" id="OAA28450.1"/>
    </source>
</evidence>
<reference evidence="3 4" key="1">
    <citation type="submission" date="2014-02" db="EMBL/GenBank/DDBJ databases">
        <title>Kosmotoga genome sequencing.</title>
        <authorList>
            <person name="Pollo S.M."/>
            <person name="Charchuk R."/>
            <person name="Nesbo C.L."/>
        </authorList>
    </citation>
    <scope>NUCLEOTIDE SEQUENCE [LARGE SCALE GENOMIC DNA]</scope>
    <source>
        <strain evidence="3 4">S304</strain>
    </source>
</reference>
<gene>
    <name evidence="3" type="ORF">AT15_04410</name>
</gene>
<feature type="domain" description="DUF4213" evidence="2">
    <location>
        <begin position="11"/>
        <end position="92"/>
    </location>
</feature>
<evidence type="ECO:0008006" key="5">
    <source>
        <dbReference type="Google" id="ProtNLM"/>
    </source>
</evidence>
<dbReference type="STRING" id="1453497.AT15_04410"/>
<evidence type="ECO:0000259" key="2">
    <source>
        <dbReference type="Pfam" id="PF13938"/>
    </source>
</evidence>
<dbReference type="SUPFAM" id="SSF159713">
    <property type="entry name" value="Dhaf3308-like"/>
    <property type="match status" value="1"/>
</dbReference>
<sequence>MNSIFDRVLEIAAKYGNDMAVIDYVVGTGMTAVRLSSGDVGVAHLLRDELPSGCTLFDELFSTPCPISKFLELGKIYHPITVSLALAAANAILSSKLSDREYSESDIFEILKIERSDTVGFIGDFKPLTSQLRGKVEKLLIFERHISEDYLPDWAMPWKLRECTAVVVTGTTFMNRTIDSILNSVSTDRVVVFGPSTPLVSEVYPETVKAIGGAKVIDPDLVMKVASRAGGTKNLYRLKAAKKVTLILR</sequence>
<dbReference type="Gene3D" id="3.40.50.11590">
    <property type="match status" value="1"/>
</dbReference>
<evidence type="ECO:0000259" key="1">
    <source>
        <dbReference type="Pfam" id="PF04016"/>
    </source>
</evidence>
<comment type="caution">
    <text evidence="3">The sequence shown here is derived from an EMBL/GenBank/DDBJ whole genome shotgun (WGS) entry which is preliminary data.</text>
</comment>
<dbReference type="InterPro" id="IPR007161">
    <property type="entry name" value="DUF364"/>
</dbReference>
<protein>
    <recommendedName>
        <fullName evidence="5">Heavy-metal chelation domain-containing protein</fullName>
    </recommendedName>
</protein>
<dbReference type="RefSeq" id="WP_068348548.1">
    <property type="nucleotide sequence ID" value="NZ_JFHK01000022.1"/>
</dbReference>
<feature type="domain" description="Putative heavy-metal chelation" evidence="1">
    <location>
        <begin position="106"/>
        <end position="241"/>
    </location>
</feature>
<dbReference type="AlphaFoldDB" id="A0A176JXM1"/>
<organism evidence="3 4">
    <name type="scientific">Kosmotoga arenicorallina S304</name>
    <dbReference type="NCBI Taxonomy" id="1453497"/>
    <lineage>
        <taxon>Bacteria</taxon>
        <taxon>Thermotogati</taxon>
        <taxon>Thermotogota</taxon>
        <taxon>Thermotogae</taxon>
        <taxon>Kosmotogales</taxon>
        <taxon>Kosmotogaceae</taxon>
        <taxon>Kosmotoga</taxon>
    </lineage>
</organism>
<dbReference type="OrthoDB" id="5387051at2"/>
<dbReference type="InterPro" id="IPR025251">
    <property type="entry name" value="DUF4213"/>
</dbReference>
<dbReference type="EMBL" id="JFHK01000022">
    <property type="protein sequence ID" value="OAA28450.1"/>
    <property type="molecule type" value="Genomic_DNA"/>
</dbReference>
<proteinExistence type="predicted"/>
<dbReference type="Proteomes" id="UP000077339">
    <property type="component" value="Unassembled WGS sequence"/>
</dbReference>
<keyword evidence="4" id="KW-1185">Reference proteome</keyword>
<evidence type="ECO:0000313" key="4">
    <source>
        <dbReference type="Proteomes" id="UP000077339"/>
    </source>
</evidence>
<dbReference type="Gene3D" id="3.30.390.100">
    <property type="match status" value="1"/>
</dbReference>
<dbReference type="Pfam" id="PF13938">
    <property type="entry name" value="DUF4213"/>
    <property type="match status" value="1"/>
</dbReference>
<accession>A0A176JXM1</accession>
<dbReference type="Pfam" id="PF04016">
    <property type="entry name" value="DUF364"/>
    <property type="match status" value="1"/>
</dbReference>
<name>A0A176JXM1_9BACT</name>